<dbReference type="OrthoDB" id="9779457at2"/>
<organism evidence="2 3">
    <name type="scientific">Thermus arciformis</name>
    <dbReference type="NCBI Taxonomy" id="482827"/>
    <lineage>
        <taxon>Bacteria</taxon>
        <taxon>Thermotogati</taxon>
        <taxon>Deinococcota</taxon>
        <taxon>Deinococci</taxon>
        <taxon>Thermales</taxon>
        <taxon>Thermaceae</taxon>
        <taxon>Thermus</taxon>
    </lineage>
</organism>
<evidence type="ECO:0000313" key="3">
    <source>
        <dbReference type="Proteomes" id="UP000199446"/>
    </source>
</evidence>
<evidence type="ECO:0000313" key="2">
    <source>
        <dbReference type="EMBL" id="SDF01235.1"/>
    </source>
</evidence>
<dbReference type="RefSeq" id="WP_093007599.1">
    <property type="nucleotide sequence ID" value="NZ_FNBC01000020.1"/>
</dbReference>
<keyword evidence="3" id="KW-1185">Reference proteome</keyword>
<name>A0A1G7HLB5_9DEIN</name>
<reference evidence="3" key="1">
    <citation type="submission" date="2016-10" db="EMBL/GenBank/DDBJ databases">
        <authorList>
            <person name="Varghese N."/>
            <person name="Submissions S."/>
        </authorList>
    </citation>
    <scope>NUCLEOTIDE SEQUENCE [LARGE SCALE GENOMIC DNA]</scope>
    <source>
        <strain evidence="3">CGMCC 1.6992</strain>
    </source>
</reference>
<dbReference type="Gene3D" id="3.30.70.20">
    <property type="match status" value="2"/>
</dbReference>
<evidence type="ECO:0000259" key="1">
    <source>
        <dbReference type="PROSITE" id="PS51379"/>
    </source>
</evidence>
<proteinExistence type="predicted"/>
<gene>
    <name evidence="2" type="ORF">SAMN04488243_12027</name>
</gene>
<feature type="domain" description="4Fe-4S ferredoxin-type" evidence="1">
    <location>
        <begin position="685"/>
        <end position="716"/>
    </location>
</feature>
<dbReference type="Pfam" id="PF12838">
    <property type="entry name" value="Fer4_7"/>
    <property type="match status" value="1"/>
</dbReference>
<accession>A0A1G7HLB5</accession>
<dbReference type="InterPro" id="IPR017896">
    <property type="entry name" value="4Fe4S_Fe-S-bd"/>
</dbReference>
<feature type="domain" description="4Fe-4S ferredoxin-type" evidence="1">
    <location>
        <begin position="634"/>
        <end position="664"/>
    </location>
</feature>
<dbReference type="PANTHER" id="PTHR42783">
    <property type="entry name" value="GLUTAMATE SYNTHASE [NADPH] SMALL CHAIN"/>
    <property type="match status" value="1"/>
</dbReference>
<dbReference type="CDD" id="cd10551">
    <property type="entry name" value="PsrB"/>
    <property type="match status" value="1"/>
</dbReference>
<feature type="domain" description="4Fe-4S ferredoxin-type" evidence="1">
    <location>
        <begin position="717"/>
        <end position="746"/>
    </location>
</feature>
<dbReference type="STRING" id="482827.SAMN04488243_12027"/>
<dbReference type="SUPFAM" id="SSF54862">
    <property type="entry name" value="4Fe-4S ferredoxins"/>
    <property type="match status" value="1"/>
</dbReference>
<protein>
    <submittedName>
        <fullName evidence="2">Prokaryotic molybdopterin-containing oxidoreductase family, iron-sulfur binding subunit</fullName>
    </submittedName>
</protein>
<sequence length="878" mass="96955">METRRGFEDALEKELFREEFPFGPVSRRGFLALGLLSLAACTPVVRRKGVPYVRQPEWVVEGGRAEFVTAIPHAGFAEAVRVKVYQERPLFLAPLGEAMSPYPLAGLYSFYDPARKGKAPDWEGFYAAWRKALGEGETLLVLPRTTSPRLEALLQRAQARYPNLRVARFEAWSLENVYRGAELAFGQRAWPVYAPEKAETVLLLDVDLHEHPAGYAWWAALSGRRLPPMNRIYAVESGAGLLGAMADHRLALKPSALEAFLLDLAKALGVLPGSPASDHGGFLPALVEDLGRGGLLLPGVHLTPAAQALAMAVNARLGAPVAYVPPPEAEPATPRAFLEAEEASRLVWAAEGPLPSLQGKAFAAALSLYPKEAPYSLPLAHPLEAASPARDAWGRLWPAQALVQPLYGGKGLEEVLAGLLGEELPALSPEEKRALAEGRPLEEARPLALEPLPGLEGRLPPLRREAPLELTLRPDASLFDGRHRQNPYLQELPRPLSRLVWDGALLAGEEEAEKLGLLQEVRARERRADPRRPLLRVRAGGREALLPLWPLPLLPEGSLVAPLAHFFHPEGTVFAAEVLPTGRDYPLISTQYHGELGEVEAVKVLTEEEARKAEPKEEKRVSFYPPWPQGEHAWAMTVDLSRCVGCGLCVLACQVENNIPVVGKEEVGKGREMHWIRLDRYFAEEGVFHQPVMCQHCEKAPCEAVCPVAATEHSSEGLNLMVYNRCVGTKYCSANCPYKARRFNFFPYTEAFLGQGDPRRAKESPLALLMNPEVTVRSRGVMEKCTYCVQRIELTRAEAAKEGRGIRTGEVVTACQEVCPGKAIHFGDLLDPEDPIQAYRKEGRHYVLLEEANTWPRTTYLAHLKNPNPRLRKEEAHG</sequence>
<dbReference type="EMBL" id="FNBC01000020">
    <property type="protein sequence ID" value="SDF01235.1"/>
    <property type="molecule type" value="Genomic_DNA"/>
</dbReference>
<dbReference type="PANTHER" id="PTHR42783:SF3">
    <property type="entry name" value="GLUTAMATE SYNTHASE [NADPH] SMALL CHAIN-RELATED"/>
    <property type="match status" value="1"/>
</dbReference>
<dbReference type="AlphaFoldDB" id="A0A1G7HLB5"/>
<dbReference type="Proteomes" id="UP000199446">
    <property type="component" value="Unassembled WGS sequence"/>
</dbReference>
<dbReference type="PROSITE" id="PS51379">
    <property type="entry name" value="4FE4S_FER_2"/>
    <property type="match status" value="3"/>
</dbReference>